<protein>
    <submittedName>
        <fullName evidence="1">Ribonuclease H protein</fullName>
    </submittedName>
</protein>
<name>A0A2U1M8W9_ARTAN</name>
<dbReference type="OrthoDB" id="1938625at2759"/>
<gene>
    <name evidence="1" type="ORF">CTI12_AA377490</name>
</gene>
<sequence>MEKRIIKKQSYATNKKDNKRVRVIEDSISINSWQEVIHKINAKLSKWKAKTSYVGGRLTLIKSNLGAIPTYFMSLYRAPEAVLKHIERMRNSFFLGAELEERKITWVSWKTMMAEKQFGGRFLNHQTGLWQSIIKAIHGPNGSLDAPIPRRSGGSVWVMIRKSIDSLKSKRIDLMQFCNQSHWEWVFY</sequence>
<evidence type="ECO:0000313" key="1">
    <source>
        <dbReference type="EMBL" id="PWA57707.1"/>
    </source>
</evidence>
<evidence type="ECO:0000313" key="2">
    <source>
        <dbReference type="Proteomes" id="UP000245207"/>
    </source>
</evidence>
<dbReference type="PANTHER" id="PTHR33116:SF79">
    <property type="entry name" value="REVERSE TRANSCRIPTASE DOMAIN, ZINC FINGER, CCHC-TYPE-RELATED"/>
    <property type="match status" value="1"/>
</dbReference>
<dbReference type="Proteomes" id="UP000245207">
    <property type="component" value="Unassembled WGS sequence"/>
</dbReference>
<keyword evidence="2" id="KW-1185">Reference proteome</keyword>
<accession>A0A2U1M8W9</accession>
<proteinExistence type="predicted"/>
<dbReference type="AlphaFoldDB" id="A0A2U1M8W9"/>
<organism evidence="1 2">
    <name type="scientific">Artemisia annua</name>
    <name type="common">Sweet wormwood</name>
    <dbReference type="NCBI Taxonomy" id="35608"/>
    <lineage>
        <taxon>Eukaryota</taxon>
        <taxon>Viridiplantae</taxon>
        <taxon>Streptophyta</taxon>
        <taxon>Embryophyta</taxon>
        <taxon>Tracheophyta</taxon>
        <taxon>Spermatophyta</taxon>
        <taxon>Magnoliopsida</taxon>
        <taxon>eudicotyledons</taxon>
        <taxon>Gunneridae</taxon>
        <taxon>Pentapetalae</taxon>
        <taxon>asterids</taxon>
        <taxon>campanulids</taxon>
        <taxon>Asterales</taxon>
        <taxon>Asteraceae</taxon>
        <taxon>Asteroideae</taxon>
        <taxon>Anthemideae</taxon>
        <taxon>Artemisiinae</taxon>
        <taxon>Artemisia</taxon>
    </lineage>
</organism>
<reference evidence="1 2" key="1">
    <citation type="journal article" date="2018" name="Mol. Plant">
        <title>The genome of Artemisia annua provides insight into the evolution of Asteraceae family and artemisinin biosynthesis.</title>
        <authorList>
            <person name="Shen Q."/>
            <person name="Zhang L."/>
            <person name="Liao Z."/>
            <person name="Wang S."/>
            <person name="Yan T."/>
            <person name="Shi P."/>
            <person name="Liu M."/>
            <person name="Fu X."/>
            <person name="Pan Q."/>
            <person name="Wang Y."/>
            <person name="Lv Z."/>
            <person name="Lu X."/>
            <person name="Zhang F."/>
            <person name="Jiang W."/>
            <person name="Ma Y."/>
            <person name="Chen M."/>
            <person name="Hao X."/>
            <person name="Li L."/>
            <person name="Tang Y."/>
            <person name="Lv G."/>
            <person name="Zhou Y."/>
            <person name="Sun X."/>
            <person name="Brodelius P.E."/>
            <person name="Rose J.K.C."/>
            <person name="Tang K."/>
        </authorList>
    </citation>
    <scope>NUCLEOTIDE SEQUENCE [LARGE SCALE GENOMIC DNA]</scope>
    <source>
        <strain evidence="2">cv. Huhao1</strain>
        <tissue evidence="1">Leaf</tissue>
    </source>
</reference>
<dbReference type="PANTHER" id="PTHR33116">
    <property type="entry name" value="REVERSE TRANSCRIPTASE ZINC-BINDING DOMAIN-CONTAINING PROTEIN-RELATED-RELATED"/>
    <property type="match status" value="1"/>
</dbReference>
<dbReference type="EMBL" id="PKPP01006087">
    <property type="protein sequence ID" value="PWA57707.1"/>
    <property type="molecule type" value="Genomic_DNA"/>
</dbReference>
<comment type="caution">
    <text evidence="1">The sequence shown here is derived from an EMBL/GenBank/DDBJ whole genome shotgun (WGS) entry which is preliminary data.</text>
</comment>